<organism evidence="1 2">
    <name type="scientific">Mycena indigotica</name>
    <dbReference type="NCBI Taxonomy" id="2126181"/>
    <lineage>
        <taxon>Eukaryota</taxon>
        <taxon>Fungi</taxon>
        <taxon>Dikarya</taxon>
        <taxon>Basidiomycota</taxon>
        <taxon>Agaricomycotina</taxon>
        <taxon>Agaricomycetes</taxon>
        <taxon>Agaricomycetidae</taxon>
        <taxon>Agaricales</taxon>
        <taxon>Marasmiineae</taxon>
        <taxon>Mycenaceae</taxon>
        <taxon>Mycena</taxon>
    </lineage>
</organism>
<keyword evidence="2" id="KW-1185">Reference proteome</keyword>
<evidence type="ECO:0000313" key="1">
    <source>
        <dbReference type="EMBL" id="KAF7307387.1"/>
    </source>
</evidence>
<reference evidence="1" key="1">
    <citation type="submission" date="2020-05" db="EMBL/GenBank/DDBJ databases">
        <title>Mycena genomes resolve the evolution of fungal bioluminescence.</title>
        <authorList>
            <person name="Tsai I.J."/>
        </authorList>
    </citation>
    <scope>NUCLEOTIDE SEQUENCE</scope>
    <source>
        <strain evidence="1">171206Taipei</strain>
    </source>
</reference>
<protein>
    <submittedName>
        <fullName evidence="1">Uncharacterized protein</fullName>
    </submittedName>
</protein>
<dbReference type="RefSeq" id="XP_037222406.1">
    <property type="nucleotide sequence ID" value="XM_037362114.1"/>
</dbReference>
<dbReference type="Proteomes" id="UP000636479">
    <property type="component" value="Unassembled WGS sequence"/>
</dbReference>
<accession>A0A8H6SZ11</accession>
<gene>
    <name evidence="1" type="ORF">MIND_00532800</name>
</gene>
<dbReference type="EMBL" id="JACAZF010000004">
    <property type="protein sequence ID" value="KAF7307387.1"/>
    <property type="molecule type" value="Genomic_DNA"/>
</dbReference>
<sequence length="121" mass="13486">MLCSERILGDHSNPNLRACDREETHLLLPPYCHCTLFLQVLDHHRPTASRGTPLSFSRLYLVALTEDELDSITVLIVRCLLHVRNEPCRLGTAVVAGMQAEVVAMPTKSASHDRNTSILLV</sequence>
<evidence type="ECO:0000313" key="2">
    <source>
        <dbReference type="Proteomes" id="UP000636479"/>
    </source>
</evidence>
<proteinExistence type="predicted"/>
<dbReference type="AlphaFoldDB" id="A0A8H6SZ11"/>
<name>A0A8H6SZ11_9AGAR</name>
<comment type="caution">
    <text evidence="1">The sequence shown here is derived from an EMBL/GenBank/DDBJ whole genome shotgun (WGS) entry which is preliminary data.</text>
</comment>
<dbReference type="GeneID" id="59344630"/>